<dbReference type="InterPro" id="IPR001480">
    <property type="entry name" value="Bulb-type_lectin_dom"/>
</dbReference>
<feature type="chain" id="PRO_5035906543" description="Receptor-like serine/threonine-protein kinase" evidence="21">
    <location>
        <begin position="27"/>
        <end position="804"/>
    </location>
</feature>
<dbReference type="InterPro" id="IPR000719">
    <property type="entry name" value="Prot_kinase_dom"/>
</dbReference>
<evidence type="ECO:0000259" key="23">
    <source>
        <dbReference type="PROSITE" id="PS50927"/>
    </source>
</evidence>
<keyword evidence="3" id="KW-0245">EGF-like domain</keyword>
<dbReference type="EC" id="2.7.11.1" evidence="18"/>
<keyword evidence="8 18" id="KW-0547">Nucleotide-binding</keyword>
<keyword evidence="5 20" id="KW-0812">Transmembrane</keyword>
<comment type="caution">
    <text evidence="24">The sequence shown here is derived from an EMBL/GenBank/DDBJ whole genome shotgun (WGS) entry which is preliminary data.</text>
</comment>
<dbReference type="Pfam" id="PF00069">
    <property type="entry name" value="Pkinase"/>
    <property type="match status" value="1"/>
</dbReference>
<evidence type="ECO:0000259" key="22">
    <source>
        <dbReference type="PROSITE" id="PS50011"/>
    </source>
</evidence>
<organism evidence="24 25">
    <name type="scientific">Carya illinoinensis</name>
    <name type="common">Pecan</name>
    <dbReference type="NCBI Taxonomy" id="32201"/>
    <lineage>
        <taxon>Eukaryota</taxon>
        <taxon>Viridiplantae</taxon>
        <taxon>Streptophyta</taxon>
        <taxon>Embryophyta</taxon>
        <taxon>Tracheophyta</taxon>
        <taxon>Spermatophyta</taxon>
        <taxon>Magnoliopsida</taxon>
        <taxon>eudicotyledons</taxon>
        <taxon>Gunneridae</taxon>
        <taxon>Pentapetalae</taxon>
        <taxon>rosids</taxon>
        <taxon>fabids</taxon>
        <taxon>Fagales</taxon>
        <taxon>Juglandaceae</taxon>
        <taxon>Carya</taxon>
    </lineage>
</organism>
<feature type="binding site" evidence="19">
    <location>
        <position position="546"/>
    </location>
    <ligand>
        <name>ATP</name>
        <dbReference type="ChEBI" id="CHEBI:30616"/>
    </ligand>
</feature>
<dbReference type="InterPro" id="IPR008271">
    <property type="entry name" value="Ser/Thr_kinase_AS"/>
</dbReference>
<dbReference type="PROSITE" id="PS50927">
    <property type="entry name" value="BULB_LECTIN"/>
    <property type="match status" value="1"/>
</dbReference>
<evidence type="ECO:0000256" key="5">
    <source>
        <dbReference type="ARBA" id="ARBA00022692"/>
    </source>
</evidence>
<comment type="subcellular location">
    <subcellularLocation>
        <location evidence="1">Membrane</location>
        <topology evidence="1">Single-pass type I membrane protein</topology>
    </subcellularLocation>
</comment>
<evidence type="ECO:0000256" key="18">
    <source>
        <dbReference type="PIRNR" id="PIRNR000641"/>
    </source>
</evidence>
<dbReference type="GO" id="GO:0004674">
    <property type="term" value="F:protein serine/threonine kinase activity"/>
    <property type="evidence" value="ECO:0007669"/>
    <property type="project" value="UniProtKB-KW"/>
</dbReference>
<keyword evidence="15" id="KW-0325">Glycoprotein</keyword>
<dbReference type="GO" id="GO:0005524">
    <property type="term" value="F:ATP binding"/>
    <property type="evidence" value="ECO:0007669"/>
    <property type="project" value="UniProtKB-UniRule"/>
</dbReference>
<comment type="catalytic activity">
    <reaction evidence="16 18">
        <text>L-threonyl-[protein] + ATP = O-phospho-L-threonyl-[protein] + ADP + H(+)</text>
        <dbReference type="Rhea" id="RHEA:46608"/>
        <dbReference type="Rhea" id="RHEA-COMP:11060"/>
        <dbReference type="Rhea" id="RHEA-COMP:11605"/>
        <dbReference type="ChEBI" id="CHEBI:15378"/>
        <dbReference type="ChEBI" id="CHEBI:30013"/>
        <dbReference type="ChEBI" id="CHEBI:30616"/>
        <dbReference type="ChEBI" id="CHEBI:61977"/>
        <dbReference type="ChEBI" id="CHEBI:456216"/>
        <dbReference type="EC" id="2.7.11.1"/>
    </reaction>
</comment>
<feature type="domain" description="Protein kinase" evidence="22">
    <location>
        <begin position="515"/>
        <end position="801"/>
    </location>
</feature>
<keyword evidence="11 20" id="KW-1133">Transmembrane helix</keyword>
<keyword evidence="25" id="KW-1185">Reference proteome</keyword>
<evidence type="ECO:0000256" key="3">
    <source>
        <dbReference type="ARBA" id="ARBA00022536"/>
    </source>
</evidence>
<evidence type="ECO:0000313" key="24">
    <source>
        <dbReference type="EMBL" id="KAG6630025.1"/>
    </source>
</evidence>
<evidence type="ECO:0000256" key="15">
    <source>
        <dbReference type="ARBA" id="ARBA00023180"/>
    </source>
</evidence>
<evidence type="ECO:0000256" key="1">
    <source>
        <dbReference type="ARBA" id="ARBA00004479"/>
    </source>
</evidence>
<dbReference type="FunFam" id="2.90.10.10:FF:000013">
    <property type="entry name" value="G-type lectin S-receptor-like serine/threonine-protein kinase LECRK1"/>
    <property type="match status" value="1"/>
</dbReference>
<protein>
    <recommendedName>
        <fullName evidence="18">Receptor-like serine/threonine-protein kinase</fullName>
        <ecNumber evidence="18">2.7.11.1</ecNumber>
    </recommendedName>
</protein>
<evidence type="ECO:0000256" key="11">
    <source>
        <dbReference type="ARBA" id="ARBA00022989"/>
    </source>
</evidence>
<feature type="domain" description="Bulb-type lectin" evidence="23">
    <location>
        <begin position="31"/>
        <end position="150"/>
    </location>
</feature>
<evidence type="ECO:0000256" key="6">
    <source>
        <dbReference type="ARBA" id="ARBA00022729"/>
    </source>
</evidence>
<dbReference type="SMART" id="SM00220">
    <property type="entry name" value="S_TKc"/>
    <property type="match status" value="1"/>
</dbReference>
<dbReference type="PROSITE" id="PS50011">
    <property type="entry name" value="PROTEIN_KINASE_DOM"/>
    <property type="match status" value="1"/>
</dbReference>
<evidence type="ECO:0000256" key="20">
    <source>
        <dbReference type="SAM" id="Phobius"/>
    </source>
</evidence>
<accession>A0A8T1NI09</accession>
<reference evidence="24" key="1">
    <citation type="submission" date="2020-12" db="EMBL/GenBank/DDBJ databases">
        <title>WGS assembly of Carya illinoinensis cv. Pawnee.</title>
        <authorList>
            <person name="Platts A."/>
            <person name="Shu S."/>
            <person name="Wright S."/>
            <person name="Barry K."/>
            <person name="Edger P."/>
            <person name="Pires J.C."/>
            <person name="Schmutz J."/>
        </authorList>
    </citation>
    <scope>NUCLEOTIDE SEQUENCE</scope>
    <source>
        <tissue evidence="24">Leaf</tissue>
    </source>
</reference>
<dbReference type="FunFam" id="3.30.200.20:FF:000059">
    <property type="entry name" value="S-receptor-like serine/threonine-protein kinase"/>
    <property type="match status" value="1"/>
</dbReference>
<evidence type="ECO:0000256" key="14">
    <source>
        <dbReference type="ARBA" id="ARBA00023170"/>
    </source>
</evidence>
<dbReference type="InterPro" id="IPR051343">
    <property type="entry name" value="G-type_lectin_kinases/EP1-like"/>
</dbReference>
<evidence type="ECO:0000256" key="19">
    <source>
        <dbReference type="PROSITE-ProRule" id="PRU10141"/>
    </source>
</evidence>
<dbReference type="GO" id="GO:0016020">
    <property type="term" value="C:membrane"/>
    <property type="evidence" value="ECO:0007669"/>
    <property type="project" value="UniProtKB-SubCell"/>
</dbReference>
<name>A0A8T1NI09_CARIL</name>
<evidence type="ECO:0000256" key="2">
    <source>
        <dbReference type="ARBA" id="ARBA00022527"/>
    </source>
</evidence>
<dbReference type="InterPro" id="IPR024171">
    <property type="entry name" value="SRK-like_kinase"/>
</dbReference>
<dbReference type="AlphaFoldDB" id="A0A8T1NI09"/>
<evidence type="ECO:0000256" key="17">
    <source>
        <dbReference type="ARBA" id="ARBA00048679"/>
    </source>
</evidence>
<sequence>MAFALPNPLPSSLLLLLLMMACSTSAQTYRNHSLGSSLTAQDDDSSWASPNGLFSFGFRRIENGGYLLAIWFSKIPELTIVWSANGDDLAPRGSKVELTTDGQFELKDPEGKKIWGADGALSGVAYAAMLDSGNLVLATQNSVNLWESFNLPTDTILPTNTIGPNGKLVARYSETNYSVGRFQFSVQADGNLVLQARDLAADSSYPVYWSSGTVGTASEVFFNESGSIYVKALNGSILKMISESNSESTQEFYQRAILEYDGVFRHYIYPKRPNISNSKSWPSAWTLLLPIIPSNICTAVMELIGSGACGFNSYCELGEDQRPQCKCPKGYDYIDPNDVWKGCKANFIQQSCNESSSEKDLFYLHPMLNTNWPQSDYEHTNGKTEDWCRNSCLGDCFCAAAIYGFGQCWKKKSPLSNGMVDSTIGGKALIKIRKDDSTFTPSYADCKKKDRSTLILIGSVLLSSSVFFNLLLLLVAFLAVFRFDYFKPKVVQRYPVMPGMNLRSFTYEELKNATDGFTEELGHGAFATVYKGALESNRGKLVAVKKLNNIVTQGDLEFKAEVSAIGRTNHKNLVQLLGFSNEGQHRLIVYEFMSRGSLANFLFGGSRPNWYQRIQIALGTARGLLYLHEECSTQIIHCDIKPQNILLDDSLTAKISDFGLAKLLKTDQTRTTTGIRGTKGYVAPEWFRNMPVTVKVDVYSFGILLLEIIYCRKSFEADIQNEDQMILTDWVYDCYKERKLDLSLGKDEEAMSDMKRVERYVMIAIWCIQEDPSLRPAMKKVIQMMEGAVEVPVPPDPSSFISSI</sequence>
<evidence type="ECO:0000256" key="13">
    <source>
        <dbReference type="ARBA" id="ARBA00023157"/>
    </source>
</evidence>
<comment type="similarity">
    <text evidence="18">Belongs to the protein kinase superfamily. Ser/Thr protein kinase family.</text>
</comment>
<keyword evidence="14" id="KW-0675">Receptor</keyword>
<evidence type="ECO:0000256" key="4">
    <source>
        <dbReference type="ARBA" id="ARBA00022679"/>
    </source>
</evidence>
<dbReference type="PROSITE" id="PS00107">
    <property type="entry name" value="PROTEIN_KINASE_ATP"/>
    <property type="match status" value="1"/>
</dbReference>
<evidence type="ECO:0000256" key="21">
    <source>
        <dbReference type="SAM" id="SignalP"/>
    </source>
</evidence>
<dbReference type="EMBL" id="CM031822">
    <property type="protein sequence ID" value="KAG6630025.1"/>
    <property type="molecule type" value="Genomic_DNA"/>
</dbReference>
<dbReference type="PANTHER" id="PTHR47976">
    <property type="entry name" value="G-TYPE LECTIN S-RECEPTOR-LIKE SERINE/THREONINE-PROTEIN KINASE SD2-5"/>
    <property type="match status" value="1"/>
</dbReference>
<dbReference type="SMART" id="SM00108">
    <property type="entry name" value="B_lectin"/>
    <property type="match status" value="1"/>
</dbReference>
<dbReference type="PANTHER" id="PTHR47976:SF108">
    <property type="entry name" value="G-TYPE LECTIN S-RECEPTOR-LIKE SERINE_THREONINE-PROTEIN KINASE LECRK1"/>
    <property type="match status" value="1"/>
</dbReference>
<evidence type="ECO:0000256" key="10">
    <source>
        <dbReference type="ARBA" id="ARBA00022840"/>
    </source>
</evidence>
<proteinExistence type="inferred from homology"/>
<keyword evidence="13" id="KW-1015">Disulfide bond</keyword>
<keyword evidence="2 18" id="KW-0723">Serine/threonine-protein kinase</keyword>
<dbReference type="GO" id="GO:0030246">
    <property type="term" value="F:carbohydrate binding"/>
    <property type="evidence" value="ECO:0007669"/>
    <property type="project" value="UniProtKB-KW"/>
</dbReference>
<evidence type="ECO:0000256" key="8">
    <source>
        <dbReference type="ARBA" id="ARBA00022741"/>
    </source>
</evidence>
<feature type="signal peptide" evidence="21">
    <location>
        <begin position="1"/>
        <end position="26"/>
    </location>
</feature>
<keyword evidence="9 18" id="KW-0418">Kinase</keyword>
<evidence type="ECO:0000256" key="16">
    <source>
        <dbReference type="ARBA" id="ARBA00047899"/>
    </source>
</evidence>
<evidence type="ECO:0000256" key="9">
    <source>
        <dbReference type="ARBA" id="ARBA00022777"/>
    </source>
</evidence>
<evidence type="ECO:0000313" key="25">
    <source>
        <dbReference type="Proteomes" id="UP000811609"/>
    </source>
</evidence>
<dbReference type="PIRSF" id="PIRSF000641">
    <property type="entry name" value="SRK"/>
    <property type="match status" value="1"/>
</dbReference>
<keyword evidence="12 20" id="KW-0472">Membrane</keyword>
<keyword evidence="10 18" id="KW-0067">ATP-binding</keyword>
<dbReference type="FunFam" id="1.10.510.10:FF:000237">
    <property type="entry name" value="G-type lectin S-receptor-like serine/threonine-protein kinase"/>
    <property type="match status" value="1"/>
</dbReference>
<keyword evidence="6 21" id="KW-0732">Signal</keyword>
<feature type="transmembrane region" description="Helical" evidence="20">
    <location>
        <begin position="454"/>
        <end position="481"/>
    </location>
</feature>
<dbReference type="Proteomes" id="UP000811609">
    <property type="component" value="Chromosome 14"/>
</dbReference>
<dbReference type="InterPro" id="IPR017441">
    <property type="entry name" value="Protein_kinase_ATP_BS"/>
</dbReference>
<gene>
    <name evidence="24" type="ORF">CIPAW_14G126300</name>
</gene>
<comment type="catalytic activity">
    <reaction evidence="17 18">
        <text>L-seryl-[protein] + ATP = O-phospho-L-seryl-[protein] + ADP + H(+)</text>
        <dbReference type="Rhea" id="RHEA:17989"/>
        <dbReference type="Rhea" id="RHEA-COMP:9863"/>
        <dbReference type="Rhea" id="RHEA-COMP:11604"/>
        <dbReference type="ChEBI" id="CHEBI:15378"/>
        <dbReference type="ChEBI" id="CHEBI:29999"/>
        <dbReference type="ChEBI" id="CHEBI:30616"/>
        <dbReference type="ChEBI" id="CHEBI:83421"/>
        <dbReference type="ChEBI" id="CHEBI:456216"/>
        <dbReference type="EC" id="2.7.11.1"/>
    </reaction>
</comment>
<evidence type="ECO:0000256" key="12">
    <source>
        <dbReference type="ARBA" id="ARBA00023136"/>
    </source>
</evidence>
<dbReference type="Pfam" id="PF01453">
    <property type="entry name" value="B_lectin"/>
    <property type="match status" value="1"/>
</dbReference>
<keyword evidence="7" id="KW-0430">Lectin</keyword>
<dbReference type="PROSITE" id="PS00108">
    <property type="entry name" value="PROTEIN_KINASE_ST"/>
    <property type="match status" value="1"/>
</dbReference>
<keyword evidence="4 18" id="KW-0808">Transferase</keyword>
<evidence type="ECO:0000256" key="7">
    <source>
        <dbReference type="ARBA" id="ARBA00022734"/>
    </source>
</evidence>